<evidence type="ECO:0000256" key="2">
    <source>
        <dbReference type="SAM" id="SignalP"/>
    </source>
</evidence>
<name>A0A2T1K5R3_9GAMM</name>
<gene>
    <name evidence="3" type="ORF">C7H09_15570</name>
</gene>
<keyword evidence="4" id="KW-1185">Reference proteome</keyword>
<evidence type="ECO:0000313" key="4">
    <source>
        <dbReference type="Proteomes" id="UP000239866"/>
    </source>
</evidence>
<reference evidence="3 4" key="1">
    <citation type="submission" date="2018-03" db="EMBL/GenBank/DDBJ databases">
        <title>Marinobacter brunus sp. nov., a marine bacterium of Gamma-proteobacteria isolated from the surface seawater of the South China Sea.</title>
        <authorList>
            <person name="Cheng H."/>
            <person name="Wu Y.-H."/>
            <person name="Xamxidin M."/>
            <person name="Xu X.-W."/>
        </authorList>
    </citation>
    <scope>NUCLEOTIDE SEQUENCE [LARGE SCALE GENOMIC DNA]</scope>
    <source>
        <strain evidence="3 4">NH169-3</strain>
    </source>
</reference>
<proteinExistence type="predicted"/>
<protein>
    <recommendedName>
        <fullName evidence="5">Secreted protein</fullName>
    </recommendedName>
</protein>
<keyword evidence="2" id="KW-0732">Signal</keyword>
<feature type="compositionally biased region" description="Low complexity" evidence="1">
    <location>
        <begin position="106"/>
        <end position="118"/>
    </location>
</feature>
<dbReference type="EMBL" id="PXNP01000103">
    <property type="protein sequence ID" value="PSF05415.1"/>
    <property type="molecule type" value="Genomic_DNA"/>
</dbReference>
<evidence type="ECO:0000256" key="1">
    <source>
        <dbReference type="SAM" id="MobiDB-lite"/>
    </source>
</evidence>
<dbReference type="Proteomes" id="UP000239866">
    <property type="component" value="Unassembled WGS sequence"/>
</dbReference>
<feature type="region of interest" description="Disordered" evidence="1">
    <location>
        <begin position="59"/>
        <end position="125"/>
    </location>
</feature>
<comment type="caution">
    <text evidence="3">The sequence shown here is derived from an EMBL/GenBank/DDBJ whole genome shotgun (WGS) entry which is preliminary data.</text>
</comment>
<dbReference type="AlphaFoldDB" id="A0A2T1K5R3"/>
<accession>A0A2T1K5R3</accession>
<organism evidence="3 4">
    <name type="scientific">Marinobacter fuscus</name>
    <dbReference type="NCBI Taxonomy" id="2109942"/>
    <lineage>
        <taxon>Bacteria</taxon>
        <taxon>Pseudomonadati</taxon>
        <taxon>Pseudomonadota</taxon>
        <taxon>Gammaproteobacteria</taxon>
        <taxon>Pseudomonadales</taxon>
        <taxon>Marinobacteraceae</taxon>
        <taxon>Marinobacter</taxon>
    </lineage>
</organism>
<feature type="chain" id="PRO_5015482065" description="Secreted protein" evidence="2">
    <location>
        <begin position="36"/>
        <end position="125"/>
    </location>
</feature>
<feature type="signal peptide" evidence="2">
    <location>
        <begin position="1"/>
        <end position="35"/>
    </location>
</feature>
<evidence type="ECO:0008006" key="5">
    <source>
        <dbReference type="Google" id="ProtNLM"/>
    </source>
</evidence>
<evidence type="ECO:0000313" key="3">
    <source>
        <dbReference type="EMBL" id="PSF05415.1"/>
    </source>
</evidence>
<sequence length="125" mass="13383">MQPNRQPLSQPLKRLIPGLSALLLALVFVCSATQAQTSPNFEDGPSAASQLQHLVVASHSSAWQSQRATQPDDNEAQPDHGDFLPLSERAPATTLNRHTPAIAPRPSISHPPAFFSPSPRAPPAK</sequence>
<dbReference type="RefSeq" id="WP_106764338.1">
    <property type="nucleotide sequence ID" value="NZ_PXNP01000103.1"/>
</dbReference>
<feature type="compositionally biased region" description="Polar residues" evidence="1">
    <location>
        <begin position="59"/>
        <end position="71"/>
    </location>
</feature>